<dbReference type="AlphaFoldDB" id="A0ABD5PHC0"/>
<dbReference type="EMBL" id="JBHSDS010000010">
    <property type="protein sequence ID" value="MFC4360113.1"/>
    <property type="molecule type" value="Genomic_DNA"/>
</dbReference>
<name>A0ABD5PHC0_9EURY</name>
<evidence type="ECO:0000313" key="1">
    <source>
        <dbReference type="EMBL" id="MFC4360113.1"/>
    </source>
</evidence>
<accession>A0ABD5PHC0</accession>
<proteinExistence type="predicted"/>
<reference evidence="1 2" key="1">
    <citation type="journal article" date="2019" name="Int. J. Syst. Evol. Microbiol.">
        <title>The Global Catalogue of Microorganisms (GCM) 10K type strain sequencing project: providing services to taxonomists for standard genome sequencing and annotation.</title>
        <authorList>
            <consortium name="The Broad Institute Genomics Platform"/>
            <consortium name="The Broad Institute Genome Sequencing Center for Infectious Disease"/>
            <person name="Wu L."/>
            <person name="Ma J."/>
        </authorList>
    </citation>
    <scope>NUCLEOTIDE SEQUENCE [LARGE SCALE GENOMIC DNA]</scope>
    <source>
        <strain evidence="1 2">CGMCC 1.12553</strain>
    </source>
</reference>
<protein>
    <submittedName>
        <fullName evidence="1">Uncharacterized protein</fullName>
    </submittedName>
</protein>
<gene>
    <name evidence="1" type="ORF">ACFO0N_19360</name>
</gene>
<keyword evidence="2" id="KW-1185">Reference proteome</keyword>
<dbReference type="RefSeq" id="WP_267623192.1">
    <property type="nucleotide sequence ID" value="NZ_JAODIW010000008.1"/>
</dbReference>
<evidence type="ECO:0000313" key="2">
    <source>
        <dbReference type="Proteomes" id="UP001595921"/>
    </source>
</evidence>
<dbReference type="Proteomes" id="UP001595921">
    <property type="component" value="Unassembled WGS sequence"/>
</dbReference>
<sequence length="77" mass="8885">MPARLEQRATTGEKLTEEDVLSTFSVYQPKTALMVAEELDIERRRAVRLLDELAERHDLTKARASTETPVWLRPHPN</sequence>
<comment type="caution">
    <text evidence="1">The sequence shown here is derived from an EMBL/GenBank/DDBJ whole genome shotgun (WGS) entry which is preliminary data.</text>
</comment>
<organism evidence="1 2">
    <name type="scientific">Halobium salinum</name>
    <dbReference type="NCBI Taxonomy" id="1364940"/>
    <lineage>
        <taxon>Archaea</taxon>
        <taxon>Methanobacteriati</taxon>
        <taxon>Methanobacteriota</taxon>
        <taxon>Stenosarchaea group</taxon>
        <taxon>Halobacteria</taxon>
        <taxon>Halobacteriales</taxon>
        <taxon>Haloferacaceae</taxon>
        <taxon>Halobium</taxon>
    </lineage>
</organism>